<dbReference type="Proteomes" id="UP000704529">
    <property type="component" value="Unassembled WGS sequence"/>
</dbReference>
<evidence type="ECO:0000313" key="1">
    <source>
        <dbReference type="EMBL" id="MBN3556968.1"/>
    </source>
</evidence>
<dbReference type="AlphaFoldDB" id="A0AA40ZVY3"/>
<comment type="caution">
    <text evidence="1">The sequence shown here is derived from an EMBL/GenBank/DDBJ whole genome shotgun (WGS) entry which is preliminary data.</text>
</comment>
<sequence>MGLALDAFGWSPDQFWSSTPHEFWAVVDARIAAAKRRG</sequence>
<dbReference type="RefSeq" id="WP_184106964.1">
    <property type="nucleotide sequence ID" value="NZ_JACHNX010000035.1"/>
</dbReference>
<dbReference type="InterPro" id="IPR019056">
    <property type="entry name" value="Phage_TAC_6"/>
</dbReference>
<gene>
    <name evidence="1" type="ORF">JYA60_01805</name>
</gene>
<name>A0AA40ZVY3_9SPHN</name>
<proteinExistence type="predicted"/>
<evidence type="ECO:0000313" key="2">
    <source>
        <dbReference type="Proteomes" id="UP000704529"/>
    </source>
</evidence>
<accession>A0AA40ZVY3</accession>
<reference evidence="1" key="1">
    <citation type="submission" date="2021-01" db="EMBL/GenBank/DDBJ databases">
        <title>Genome Sequencing of Type Strains.</title>
        <authorList>
            <person name="Lemaire J.F."/>
            <person name="Inderbitzin P."/>
            <person name="Collins S.B."/>
            <person name="Wespe N."/>
            <person name="Knight-Connoni V."/>
        </authorList>
    </citation>
    <scope>NUCLEOTIDE SEQUENCE</scope>
    <source>
        <strain evidence="1">DSM 14562</strain>
    </source>
</reference>
<protein>
    <submittedName>
        <fullName evidence="1">Phage tail assembly chaperone</fullName>
    </submittedName>
</protein>
<organism evidence="1 2">
    <name type="scientific">Sphingomonas yabuuchiae</name>
    <dbReference type="NCBI Taxonomy" id="172044"/>
    <lineage>
        <taxon>Bacteria</taxon>
        <taxon>Pseudomonadati</taxon>
        <taxon>Pseudomonadota</taxon>
        <taxon>Alphaproteobacteria</taxon>
        <taxon>Sphingomonadales</taxon>
        <taxon>Sphingomonadaceae</taxon>
        <taxon>Sphingomonas</taxon>
    </lineage>
</organism>
<dbReference type="EMBL" id="JAFHKU010000093">
    <property type="protein sequence ID" value="MBN3556968.1"/>
    <property type="molecule type" value="Genomic_DNA"/>
</dbReference>
<dbReference type="Pfam" id="PF09550">
    <property type="entry name" value="Phage_TAC_6"/>
    <property type="match status" value="1"/>
</dbReference>